<gene>
    <name evidence="2" type="ORF">I596_745</name>
</gene>
<dbReference type="Proteomes" id="UP000076830">
    <property type="component" value="Chromosome"/>
</dbReference>
<proteinExistence type="predicted"/>
<feature type="region of interest" description="Disordered" evidence="1">
    <location>
        <begin position="1"/>
        <end position="26"/>
    </location>
</feature>
<dbReference type="OrthoDB" id="5800807at2"/>
<keyword evidence="3" id="KW-1185">Reference proteome</keyword>
<sequence length="368" mass="39096">MSMLTGWVEPPAAPGTASLRAGTQSEREDAAAAATEATLPAEDAAPLHLAALGLSAKELHTLGAILHVIKARTEAAWEFGDLDQADVVIAPLALARDPDRGAPLRGRTVIPLVGEDGPLPREDDLILTTPIRVMAVLDALNLASRRHRHGSPAPPSAAKSGDAAVSSESCLATVLLPSLARTREDHALRIRILSAGAIYVWPAERLFHVDFPLSLLPRIVMERRFVMTTAPAQAPELMTLRDQAIPLAPLLWSIGTAPTRCETLPEAAAYRLLRWPEFDRLPHEMGHLRLCGVMAGASWTLDALQAQSGLPHAFVARFLRACLACGYAGAEAQGTAPPATAPPRRAPSAPGGAGLLERLWRRLGFGAA</sequence>
<name>A0A160DSD7_9GAMM</name>
<accession>A0A160DSD7</accession>
<protein>
    <submittedName>
        <fullName evidence="2">Uncharacterized protein</fullName>
    </submittedName>
</protein>
<dbReference type="RefSeq" id="WP_150131992.1">
    <property type="nucleotide sequence ID" value="NZ_CP015249.1"/>
</dbReference>
<evidence type="ECO:0000256" key="1">
    <source>
        <dbReference type="SAM" id="MobiDB-lite"/>
    </source>
</evidence>
<evidence type="ECO:0000313" key="3">
    <source>
        <dbReference type="Proteomes" id="UP000076830"/>
    </source>
</evidence>
<organism evidence="2 3">
    <name type="scientific">Dokdonella koreensis DS-123</name>
    <dbReference type="NCBI Taxonomy" id="1300342"/>
    <lineage>
        <taxon>Bacteria</taxon>
        <taxon>Pseudomonadati</taxon>
        <taxon>Pseudomonadota</taxon>
        <taxon>Gammaproteobacteria</taxon>
        <taxon>Lysobacterales</taxon>
        <taxon>Rhodanobacteraceae</taxon>
        <taxon>Dokdonella</taxon>
    </lineage>
</organism>
<evidence type="ECO:0000313" key="2">
    <source>
        <dbReference type="EMBL" id="ANB16781.1"/>
    </source>
</evidence>
<reference evidence="2 3" key="1">
    <citation type="submission" date="2016-04" db="EMBL/GenBank/DDBJ databases">
        <title>Complete genome sequence of Dokdonella koreensis DS-123T.</title>
        <authorList>
            <person name="Kim J.F."/>
            <person name="Lee H."/>
            <person name="Kwak M.-J."/>
        </authorList>
    </citation>
    <scope>NUCLEOTIDE SEQUENCE [LARGE SCALE GENOMIC DNA]</scope>
    <source>
        <strain evidence="2 3">DS-123</strain>
    </source>
</reference>
<dbReference type="EMBL" id="CP015249">
    <property type="protein sequence ID" value="ANB16781.1"/>
    <property type="molecule type" value="Genomic_DNA"/>
</dbReference>
<dbReference type="KEGG" id="dko:I596_745"/>
<dbReference type="AlphaFoldDB" id="A0A160DSD7"/>
<dbReference type="STRING" id="1300342.I596_745"/>